<proteinExistence type="predicted"/>
<accession>A0ABW3SP36</accession>
<feature type="signal peptide" evidence="1">
    <location>
        <begin position="1"/>
        <end position="22"/>
    </location>
</feature>
<evidence type="ECO:0000313" key="3">
    <source>
        <dbReference type="Proteomes" id="UP001597094"/>
    </source>
</evidence>
<sequence length="318" mass="36071">MKSFRLLIVLIATLCLPLELFAETWDEPWQKEVIKKADYFILASVRSIDSAGAKVDVVKSFGGNSLHGTINISGFYMLDLKSSSGRGLHFPLEEPKSYYLFLKKGEGGSYSLPTPTSGYAPLEEGKVMATYRHSYHQALVSQEIYEDTYTEIWSYFKSKKFDRSKVSNFIEVYLSQEPAGFDEEEIETFFLQHVALETAFLLDMNMELGTLKKFIETDNFHSRVSALQLLRNDNSVAVAEYLFNFISDKKNGNFEKVIAIRSLWEVGGEAYQKKLMAMQRKLSDEETGFGGNIMDPRVATSFPSPRQAVLELSKSKIV</sequence>
<evidence type="ECO:0008006" key="4">
    <source>
        <dbReference type="Google" id="ProtNLM"/>
    </source>
</evidence>
<dbReference type="EMBL" id="JBHTLD010000017">
    <property type="protein sequence ID" value="MFD1185285.1"/>
    <property type="molecule type" value="Genomic_DNA"/>
</dbReference>
<organism evidence="2 3">
    <name type="scientific">Pontibacter rugosus</name>
    <dbReference type="NCBI Taxonomy" id="1745966"/>
    <lineage>
        <taxon>Bacteria</taxon>
        <taxon>Pseudomonadati</taxon>
        <taxon>Bacteroidota</taxon>
        <taxon>Cytophagia</taxon>
        <taxon>Cytophagales</taxon>
        <taxon>Hymenobacteraceae</taxon>
        <taxon>Pontibacter</taxon>
    </lineage>
</organism>
<keyword evidence="3" id="KW-1185">Reference proteome</keyword>
<comment type="caution">
    <text evidence="2">The sequence shown here is derived from an EMBL/GenBank/DDBJ whole genome shotgun (WGS) entry which is preliminary data.</text>
</comment>
<gene>
    <name evidence="2" type="ORF">ACFQ2O_03630</name>
</gene>
<evidence type="ECO:0000256" key="1">
    <source>
        <dbReference type="SAM" id="SignalP"/>
    </source>
</evidence>
<evidence type="ECO:0000313" key="2">
    <source>
        <dbReference type="EMBL" id="MFD1185285.1"/>
    </source>
</evidence>
<dbReference type="Proteomes" id="UP001597094">
    <property type="component" value="Unassembled WGS sequence"/>
</dbReference>
<protein>
    <recommendedName>
        <fullName evidence="4">DUF4369 domain-containing protein</fullName>
    </recommendedName>
</protein>
<keyword evidence="1" id="KW-0732">Signal</keyword>
<reference evidence="3" key="1">
    <citation type="journal article" date="2019" name="Int. J. Syst. Evol. Microbiol.">
        <title>The Global Catalogue of Microorganisms (GCM) 10K type strain sequencing project: providing services to taxonomists for standard genome sequencing and annotation.</title>
        <authorList>
            <consortium name="The Broad Institute Genomics Platform"/>
            <consortium name="The Broad Institute Genome Sequencing Center for Infectious Disease"/>
            <person name="Wu L."/>
            <person name="Ma J."/>
        </authorList>
    </citation>
    <scope>NUCLEOTIDE SEQUENCE [LARGE SCALE GENOMIC DNA]</scope>
    <source>
        <strain evidence="3">JCM 31319</strain>
    </source>
</reference>
<name>A0ABW3SP36_9BACT</name>
<feature type="chain" id="PRO_5046990868" description="DUF4369 domain-containing protein" evidence="1">
    <location>
        <begin position="23"/>
        <end position="318"/>
    </location>
</feature>